<dbReference type="PANTHER" id="PTHR43004:SF19">
    <property type="entry name" value="BINDING MONOOXYGENASE, PUTATIVE (JCVI)-RELATED"/>
    <property type="match status" value="1"/>
</dbReference>
<dbReference type="InterPro" id="IPR002938">
    <property type="entry name" value="FAD-bd"/>
</dbReference>
<dbReference type="Pfam" id="PF21274">
    <property type="entry name" value="Rng_hyd_C"/>
    <property type="match status" value="1"/>
</dbReference>
<keyword evidence="5" id="KW-0560">Oxidoreductase</keyword>
<comment type="cofactor">
    <cofactor evidence="1">
        <name>FAD</name>
        <dbReference type="ChEBI" id="CHEBI:57692"/>
    </cofactor>
</comment>
<dbReference type="InterPro" id="IPR050641">
    <property type="entry name" value="RIFMO-like"/>
</dbReference>
<accession>A0ABP8TW70</accession>
<comment type="caution">
    <text evidence="5">The sequence shown here is derived from an EMBL/GenBank/DDBJ whole genome shotgun (WGS) entry which is preliminary data.</text>
</comment>
<dbReference type="Pfam" id="PF01494">
    <property type="entry name" value="FAD_binding_3"/>
    <property type="match status" value="1"/>
</dbReference>
<dbReference type="GO" id="GO:0004497">
    <property type="term" value="F:monooxygenase activity"/>
    <property type="evidence" value="ECO:0007669"/>
    <property type="project" value="UniProtKB-KW"/>
</dbReference>
<sequence length="502" mass="52799">MSYDVVIVGAGPIGLFLACELRLQGVRTVVLERRTEIDPTLKAGAVAGRGADVLIRRGISELLGDQPTMADLMGGGKLGAESTQATTAKPGAPLVGHFAGLWILRGGSQPAGMPIIAGQQVLEAALEKHATELGADLRRGHALTGITQDDTGVSVAAEGPEGPYELRTGWLVGCDGGRSAVRKLTGFAFPGVDGVITGHQAIVEVDDPDFFPLGWHRTEHGMLARGPFPQRVLAVEFDGPPVDRSAPVTREELQASLRRLSGTEVTVTAVHSATRFTDNTRQAETYRVGRVLLAGDAAHVHPPFGGQGIALGLGDAANLGWKLAAEVSGWAPDGLLDTYTTERHPAAARVLHNTRAQVALLAPGPRVDALRDVFTALASTAEANRLLTDLMGDLDLRYDVAADHPLAGRYCPDLALTVSGTATSVAWLARGGRPLLLDLDDRPGVRHAVRPWAGRVEAVTARADGAPAAAVLVRPDGYVAWAGEDVGGLREACTRWFGAPRE</sequence>
<proteinExistence type="predicted"/>
<keyword evidence="6" id="KW-1185">Reference proteome</keyword>
<keyword evidence="2" id="KW-0285">Flavoprotein</keyword>
<reference evidence="6" key="1">
    <citation type="journal article" date="2019" name="Int. J. Syst. Evol. Microbiol.">
        <title>The Global Catalogue of Microorganisms (GCM) 10K type strain sequencing project: providing services to taxonomists for standard genome sequencing and annotation.</title>
        <authorList>
            <consortium name="The Broad Institute Genomics Platform"/>
            <consortium name="The Broad Institute Genome Sequencing Center for Infectious Disease"/>
            <person name="Wu L."/>
            <person name="Ma J."/>
        </authorList>
    </citation>
    <scope>NUCLEOTIDE SEQUENCE [LARGE SCALE GENOMIC DNA]</scope>
    <source>
        <strain evidence="6">JCM 17938</strain>
    </source>
</reference>
<keyword evidence="5" id="KW-0503">Monooxygenase</keyword>
<keyword evidence="3" id="KW-0274">FAD</keyword>
<organism evidence="5 6">
    <name type="scientific">Actinoallomurus liliacearum</name>
    <dbReference type="NCBI Taxonomy" id="1080073"/>
    <lineage>
        <taxon>Bacteria</taxon>
        <taxon>Bacillati</taxon>
        <taxon>Actinomycetota</taxon>
        <taxon>Actinomycetes</taxon>
        <taxon>Streptosporangiales</taxon>
        <taxon>Thermomonosporaceae</taxon>
        <taxon>Actinoallomurus</taxon>
    </lineage>
</organism>
<dbReference type="InterPro" id="IPR036188">
    <property type="entry name" value="FAD/NAD-bd_sf"/>
</dbReference>
<dbReference type="Gene3D" id="3.40.30.120">
    <property type="match status" value="1"/>
</dbReference>
<feature type="domain" description="FAD-binding" evidence="4">
    <location>
        <begin position="3"/>
        <end position="353"/>
    </location>
</feature>
<evidence type="ECO:0000259" key="4">
    <source>
        <dbReference type="Pfam" id="PF01494"/>
    </source>
</evidence>
<evidence type="ECO:0000256" key="3">
    <source>
        <dbReference type="ARBA" id="ARBA00022827"/>
    </source>
</evidence>
<dbReference type="PANTHER" id="PTHR43004">
    <property type="entry name" value="TRK SYSTEM POTASSIUM UPTAKE PROTEIN"/>
    <property type="match status" value="1"/>
</dbReference>
<evidence type="ECO:0000313" key="6">
    <source>
        <dbReference type="Proteomes" id="UP001500212"/>
    </source>
</evidence>
<evidence type="ECO:0000256" key="1">
    <source>
        <dbReference type="ARBA" id="ARBA00001974"/>
    </source>
</evidence>
<gene>
    <name evidence="5" type="ORF">GCM10023195_80610</name>
</gene>
<dbReference type="EMBL" id="BAABHJ010000040">
    <property type="protein sequence ID" value="GAA4618000.1"/>
    <property type="molecule type" value="Genomic_DNA"/>
</dbReference>
<dbReference type="PRINTS" id="PR00420">
    <property type="entry name" value="RNGMNOXGNASE"/>
</dbReference>
<dbReference type="RefSeq" id="WP_345366210.1">
    <property type="nucleotide sequence ID" value="NZ_BAABHJ010000040.1"/>
</dbReference>
<dbReference type="Proteomes" id="UP001500212">
    <property type="component" value="Unassembled WGS sequence"/>
</dbReference>
<dbReference type="Gene3D" id="3.30.70.2450">
    <property type="match status" value="1"/>
</dbReference>
<evidence type="ECO:0000313" key="5">
    <source>
        <dbReference type="EMBL" id="GAA4618000.1"/>
    </source>
</evidence>
<protein>
    <submittedName>
        <fullName evidence="5">FAD-dependent monooxygenase</fullName>
    </submittedName>
</protein>
<dbReference type="Gene3D" id="3.50.50.60">
    <property type="entry name" value="FAD/NAD(P)-binding domain"/>
    <property type="match status" value="1"/>
</dbReference>
<name>A0ABP8TW70_9ACTN</name>
<evidence type="ECO:0000256" key="2">
    <source>
        <dbReference type="ARBA" id="ARBA00022630"/>
    </source>
</evidence>
<dbReference type="SUPFAM" id="SSF51905">
    <property type="entry name" value="FAD/NAD(P)-binding domain"/>
    <property type="match status" value="1"/>
</dbReference>